<organism evidence="1 2">
    <name type="scientific">Echinimonas agarilytica</name>
    <dbReference type="NCBI Taxonomy" id="1215918"/>
    <lineage>
        <taxon>Bacteria</taxon>
        <taxon>Pseudomonadati</taxon>
        <taxon>Pseudomonadota</taxon>
        <taxon>Gammaproteobacteria</taxon>
        <taxon>Alteromonadales</taxon>
        <taxon>Echinimonadaceae</taxon>
        <taxon>Echinimonas</taxon>
    </lineage>
</organism>
<reference evidence="1 2" key="1">
    <citation type="journal article" date="2013" name="Antonie Van Leeuwenhoek">
        <title>Echinimonas agarilytica gen. nov., sp. nov., a new gammaproteobacterium isolated from the sea urchin Strongylocentrotus intermedius.</title>
        <authorList>
            <person name="Nedashkovskaya O.I."/>
            <person name="Stenkova A.M."/>
            <person name="Zhukova N.V."/>
            <person name="Van Trappen S."/>
            <person name="Lee J.S."/>
            <person name="Kim S.B."/>
        </authorList>
    </citation>
    <scope>NUCLEOTIDE SEQUENCE [LARGE SCALE GENOMIC DNA]</scope>
    <source>
        <strain evidence="1 2">KMM 6351</strain>
    </source>
</reference>
<gene>
    <name evidence="1" type="ORF">NAF29_07890</name>
</gene>
<evidence type="ECO:0008006" key="3">
    <source>
        <dbReference type="Google" id="ProtNLM"/>
    </source>
</evidence>
<sequence>MMSEKGRVLERLLSGHFICQTTDEEGYRFLMVDANAEAIESNLSLLNRTLTKVADNDVFFCAYQAIGDTERRHLTAQFKETANSLLPLVEWLVLVQEATGQNAPLSEGCVVRLNELQTIIEDTPAFTEQLAKISHYPLFNSSSNVVDAQLKLVFKRLTETGYLLRPNPDKLIYVATGKIDYVFEVIKFIGESENLALTEQAEDAIKQGELL</sequence>
<dbReference type="Proteomes" id="UP001165393">
    <property type="component" value="Unassembled WGS sequence"/>
</dbReference>
<dbReference type="AlphaFoldDB" id="A0AA41W6V0"/>
<accession>A0AA41W6V0</accession>
<dbReference type="EMBL" id="JAMQGP010000003">
    <property type="protein sequence ID" value="MCM2679588.1"/>
    <property type="molecule type" value="Genomic_DNA"/>
</dbReference>
<keyword evidence="2" id="KW-1185">Reference proteome</keyword>
<name>A0AA41W6V0_9GAMM</name>
<evidence type="ECO:0000313" key="2">
    <source>
        <dbReference type="Proteomes" id="UP001165393"/>
    </source>
</evidence>
<evidence type="ECO:0000313" key="1">
    <source>
        <dbReference type="EMBL" id="MCM2679588.1"/>
    </source>
</evidence>
<proteinExistence type="predicted"/>
<comment type="caution">
    <text evidence="1">The sequence shown here is derived from an EMBL/GenBank/DDBJ whole genome shotgun (WGS) entry which is preliminary data.</text>
</comment>
<dbReference type="RefSeq" id="WP_251261035.1">
    <property type="nucleotide sequence ID" value="NZ_JAMQGP010000003.1"/>
</dbReference>
<protein>
    <recommendedName>
        <fullName evidence="3">DUF4194 domain-containing protein</fullName>
    </recommendedName>
</protein>